<sequence>MNSDMKSLSFTSISMFTARHNTRQSLMSDKTLLILLQYRPQCRSSMGTSLSLTFVITIGVQCSFLRSQTVHNTHVCYALYTLHMLVTPPAPDVLSILFPAPFRSAQWGKSTWRSHSRCVIITGTRKEEEESPDLDTSRSRRRHFRATNMSFGEMLEMVDILKKADYDGKYGPYPNPNIRKAKIMAKVVKSLHRNFGVRRSKDQLRKRWSDLKLREPEQYRKIRRVLQKRDKRL</sequence>
<evidence type="ECO:0000313" key="2">
    <source>
        <dbReference type="Proteomes" id="UP000228934"/>
    </source>
</evidence>
<reference evidence="2" key="1">
    <citation type="journal article" date="2017" name="Nat. Commun.">
        <title>The North American bullfrog draft genome provides insight into hormonal regulation of long noncoding RNA.</title>
        <authorList>
            <person name="Hammond S.A."/>
            <person name="Warren R.L."/>
            <person name="Vandervalk B.P."/>
            <person name="Kucuk E."/>
            <person name="Khan H."/>
            <person name="Gibb E.A."/>
            <person name="Pandoh P."/>
            <person name="Kirk H."/>
            <person name="Zhao Y."/>
            <person name="Jones M."/>
            <person name="Mungall A.J."/>
            <person name="Coope R."/>
            <person name="Pleasance S."/>
            <person name="Moore R.A."/>
            <person name="Holt R.A."/>
            <person name="Round J.M."/>
            <person name="Ohora S."/>
            <person name="Walle B.V."/>
            <person name="Veldhoen N."/>
            <person name="Helbing C.C."/>
            <person name="Birol I."/>
        </authorList>
    </citation>
    <scope>NUCLEOTIDE SEQUENCE [LARGE SCALE GENOMIC DNA]</scope>
</reference>
<dbReference type="AlphaFoldDB" id="A0A2G9QEH2"/>
<keyword evidence="2" id="KW-1185">Reference proteome</keyword>
<evidence type="ECO:0000313" key="1">
    <source>
        <dbReference type="EMBL" id="PIO13998.1"/>
    </source>
</evidence>
<organism evidence="1 2">
    <name type="scientific">Aquarana catesbeiana</name>
    <name type="common">American bullfrog</name>
    <name type="synonym">Rana catesbeiana</name>
    <dbReference type="NCBI Taxonomy" id="8400"/>
    <lineage>
        <taxon>Eukaryota</taxon>
        <taxon>Metazoa</taxon>
        <taxon>Chordata</taxon>
        <taxon>Craniata</taxon>
        <taxon>Vertebrata</taxon>
        <taxon>Euteleostomi</taxon>
        <taxon>Amphibia</taxon>
        <taxon>Batrachia</taxon>
        <taxon>Anura</taxon>
        <taxon>Neobatrachia</taxon>
        <taxon>Ranoidea</taxon>
        <taxon>Ranidae</taxon>
        <taxon>Aquarana</taxon>
    </lineage>
</organism>
<name>A0A2G9QEH2_AQUCT</name>
<proteinExistence type="predicted"/>
<dbReference type="Proteomes" id="UP000228934">
    <property type="component" value="Unassembled WGS sequence"/>
</dbReference>
<protein>
    <submittedName>
        <fullName evidence="1">Uncharacterized protein</fullName>
    </submittedName>
</protein>
<gene>
    <name evidence="1" type="ORF">AB205_0165880</name>
</gene>
<accession>A0A2G9QEH2</accession>
<dbReference type="EMBL" id="KZ020024">
    <property type="protein sequence ID" value="PIO13998.1"/>
    <property type="molecule type" value="Genomic_DNA"/>
</dbReference>